<accession>A0A183HJS8</accession>
<feature type="compositionally biased region" description="Low complexity" evidence="1">
    <location>
        <begin position="65"/>
        <end position="79"/>
    </location>
</feature>
<evidence type="ECO:0000313" key="2">
    <source>
        <dbReference type="EMBL" id="VDO52363.1"/>
    </source>
</evidence>
<organism evidence="4">
    <name type="scientific">Onchocerca flexuosa</name>
    <dbReference type="NCBI Taxonomy" id="387005"/>
    <lineage>
        <taxon>Eukaryota</taxon>
        <taxon>Metazoa</taxon>
        <taxon>Ecdysozoa</taxon>
        <taxon>Nematoda</taxon>
        <taxon>Chromadorea</taxon>
        <taxon>Rhabditida</taxon>
        <taxon>Spirurina</taxon>
        <taxon>Spiruromorpha</taxon>
        <taxon>Filarioidea</taxon>
        <taxon>Onchocercidae</taxon>
        <taxon>Onchocerca</taxon>
    </lineage>
</organism>
<dbReference type="Proteomes" id="UP000267606">
    <property type="component" value="Unassembled WGS sequence"/>
</dbReference>
<dbReference type="STRING" id="387005.A0A183HJS8"/>
<protein>
    <submittedName>
        <fullName evidence="4">MADS-box domain-containing protein</fullName>
    </submittedName>
</protein>
<reference evidence="4" key="1">
    <citation type="submission" date="2016-06" db="UniProtKB">
        <authorList>
            <consortium name="WormBaseParasite"/>
        </authorList>
    </citation>
    <scope>IDENTIFICATION</scope>
</reference>
<evidence type="ECO:0000313" key="3">
    <source>
        <dbReference type="Proteomes" id="UP000267606"/>
    </source>
</evidence>
<evidence type="ECO:0000256" key="1">
    <source>
        <dbReference type="SAM" id="MobiDB-lite"/>
    </source>
</evidence>
<name>A0A183HJS8_9BILA</name>
<dbReference type="WBParaSite" id="OFLC_0000773901-mRNA-1">
    <property type="protein sequence ID" value="OFLC_0000773901-mRNA-1"/>
    <property type="gene ID" value="OFLC_0000773901"/>
</dbReference>
<evidence type="ECO:0000313" key="4">
    <source>
        <dbReference type="WBParaSite" id="OFLC_0000773901-mRNA-1"/>
    </source>
</evidence>
<proteinExistence type="predicted"/>
<dbReference type="AlphaFoldDB" id="A0A183HJS8"/>
<keyword evidence="3" id="KW-1185">Reference proteome</keyword>
<dbReference type="EMBL" id="UZAJ01008270">
    <property type="protein sequence ID" value="VDO52363.1"/>
    <property type="molecule type" value="Genomic_DNA"/>
</dbReference>
<sequence>MLPVIENHPFPIEAKNMKNINHQMMIVSPQMHEKMQELCMTTTTTTTAMLHNIAISNNRQSISGDQPSVSDIQQSSSVDGSKRSTFAKTVEITSLTSETLEVPYYMYTARKAKRVKKFFFSQ</sequence>
<feature type="region of interest" description="Disordered" evidence="1">
    <location>
        <begin position="59"/>
        <end position="83"/>
    </location>
</feature>
<gene>
    <name evidence="2" type="ORF">OFLC_LOCUS7738</name>
</gene>
<reference evidence="2 3" key="2">
    <citation type="submission" date="2018-11" db="EMBL/GenBank/DDBJ databases">
        <authorList>
            <consortium name="Pathogen Informatics"/>
        </authorList>
    </citation>
    <scope>NUCLEOTIDE SEQUENCE [LARGE SCALE GENOMIC DNA]</scope>
</reference>